<protein>
    <submittedName>
        <fullName evidence="8">Permease of the drug/metabolite transporter (DMT) superfamily</fullName>
    </submittedName>
</protein>
<keyword evidence="5 6" id="KW-0472">Membrane</keyword>
<evidence type="ECO:0000256" key="3">
    <source>
        <dbReference type="ARBA" id="ARBA00022692"/>
    </source>
</evidence>
<dbReference type="AlphaFoldDB" id="A0A521FCY8"/>
<feature type="transmembrane region" description="Helical" evidence="6">
    <location>
        <begin position="110"/>
        <end position="130"/>
    </location>
</feature>
<feature type="transmembrane region" description="Helical" evidence="6">
    <location>
        <begin position="177"/>
        <end position="199"/>
    </location>
</feature>
<comment type="similarity">
    <text evidence="2">Belongs to the EamA transporter family.</text>
</comment>
<evidence type="ECO:0000256" key="4">
    <source>
        <dbReference type="ARBA" id="ARBA00022989"/>
    </source>
</evidence>
<accession>A0A521FCY8</accession>
<proteinExistence type="inferred from homology"/>
<feature type="transmembrane region" description="Helical" evidence="6">
    <location>
        <begin position="24"/>
        <end position="47"/>
    </location>
</feature>
<reference evidence="8 9" key="1">
    <citation type="submission" date="2017-05" db="EMBL/GenBank/DDBJ databases">
        <authorList>
            <person name="Varghese N."/>
            <person name="Submissions S."/>
        </authorList>
    </citation>
    <scope>NUCLEOTIDE SEQUENCE [LARGE SCALE GENOMIC DNA]</scope>
    <source>
        <strain evidence="8 9">DSM 21985</strain>
    </source>
</reference>
<dbReference type="InterPro" id="IPR037185">
    <property type="entry name" value="EmrE-like"/>
</dbReference>
<feature type="transmembrane region" description="Helical" evidence="6">
    <location>
        <begin position="53"/>
        <end position="74"/>
    </location>
</feature>
<dbReference type="InterPro" id="IPR000620">
    <property type="entry name" value="EamA_dom"/>
</dbReference>
<organism evidence="8 9">
    <name type="scientific">Gracilimonas mengyeensis</name>
    <dbReference type="NCBI Taxonomy" id="1302730"/>
    <lineage>
        <taxon>Bacteria</taxon>
        <taxon>Pseudomonadati</taxon>
        <taxon>Balneolota</taxon>
        <taxon>Balneolia</taxon>
        <taxon>Balneolales</taxon>
        <taxon>Balneolaceae</taxon>
        <taxon>Gracilimonas</taxon>
    </lineage>
</organism>
<dbReference type="EMBL" id="FXTP01000017">
    <property type="protein sequence ID" value="SMO94025.1"/>
    <property type="molecule type" value="Genomic_DNA"/>
</dbReference>
<evidence type="ECO:0000313" key="9">
    <source>
        <dbReference type="Proteomes" id="UP000317557"/>
    </source>
</evidence>
<keyword evidence="9" id="KW-1185">Reference proteome</keyword>
<feature type="transmembrane region" description="Helical" evidence="6">
    <location>
        <begin position="211"/>
        <end position="227"/>
    </location>
</feature>
<dbReference type="Proteomes" id="UP000317557">
    <property type="component" value="Unassembled WGS sequence"/>
</dbReference>
<evidence type="ECO:0000256" key="6">
    <source>
        <dbReference type="SAM" id="Phobius"/>
    </source>
</evidence>
<dbReference type="Pfam" id="PF00892">
    <property type="entry name" value="EamA"/>
    <property type="match status" value="2"/>
</dbReference>
<dbReference type="InterPro" id="IPR050638">
    <property type="entry name" value="AA-Vitamin_Transporters"/>
</dbReference>
<dbReference type="PANTHER" id="PTHR32322:SF2">
    <property type="entry name" value="EAMA DOMAIN-CONTAINING PROTEIN"/>
    <property type="match status" value="1"/>
</dbReference>
<evidence type="ECO:0000313" key="8">
    <source>
        <dbReference type="EMBL" id="SMO94025.1"/>
    </source>
</evidence>
<evidence type="ECO:0000259" key="7">
    <source>
        <dbReference type="Pfam" id="PF00892"/>
    </source>
</evidence>
<gene>
    <name evidence="8" type="ORF">SAMN06265219_11730</name>
</gene>
<dbReference type="PANTHER" id="PTHR32322">
    <property type="entry name" value="INNER MEMBRANE TRANSPORTER"/>
    <property type="match status" value="1"/>
</dbReference>
<evidence type="ECO:0000256" key="5">
    <source>
        <dbReference type="ARBA" id="ARBA00023136"/>
    </source>
</evidence>
<dbReference type="GO" id="GO:0016020">
    <property type="term" value="C:membrane"/>
    <property type="evidence" value="ECO:0007669"/>
    <property type="project" value="UniProtKB-SubCell"/>
</dbReference>
<keyword evidence="3 6" id="KW-0812">Transmembrane</keyword>
<feature type="transmembrane region" description="Helical" evidence="6">
    <location>
        <begin position="233"/>
        <end position="251"/>
    </location>
</feature>
<evidence type="ECO:0000256" key="2">
    <source>
        <dbReference type="ARBA" id="ARBA00007362"/>
    </source>
</evidence>
<feature type="domain" description="EamA" evidence="7">
    <location>
        <begin position="112"/>
        <end position="249"/>
    </location>
</feature>
<sequence length="261" mass="28967">MALTLLLVIFLVIKNRLRWVGWRVAFFNMLIGLLAHGVWLTCVLFALDNNVPAGIIALVVALQPMATGALAGLVTGERTNIFQWIGLILGFSGILVTVGFRIDFGSYQSVFGYLIPLLSVAGITIASLIQRRADIYDKGEKLPLDLTLFYQSLATTVVVFFPAVFVENLYTEWEPVFIYTMIWLILAVSLGAYGLMWLLIERLETTKVASLFYLGPPVTMLMAWLAFGDTIKWMDITGLAIVLVGVIFTQFNNSKTKIANS</sequence>
<evidence type="ECO:0000256" key="1">
    <source>
        <dbReference type="ARBA" id="ARBA00004141"/>
    </source>
</evidence>
<name>A0A521FCY8_9BACT</name>
<keyword evidence="4 6" id="KW-1133">Transmembrane helix</keyword>
<feature type="transmembrane region" description="Helical" evidence="6">
    <location>
        <begin position="81"/>
        <end position="104"/>
    </location>
</feature>
<dbReference type="SUPFAM" id="SSF103481">
    <property type="entry name" value="Multidrug resistance efflux transporter EmrE"/>
    <property type="match status" value="2"/>
</dbReference>
<feature type="transmembrane region" description="Helical" evidence="6">
    <location>
        <begin position="142"/>
        <end position="165"/>
    </location>
</feature>
<feature type="domain" description="EamA" evidence="7">
    <location>
        <begin position="4"/>
        <end position="98"/>
    </location>
</feature>
<comment type="subcellular location">
    <subcellularLocation>
        <location evidence="1">Membrane</location>
        <topology evidence="1">Multi-pass membrane protein</topology>
    </subcellularLocation>
</comment>